<name>A0A9P6D0A8_9AGAR</name>
<accession>A0A9P6D0A8</accession>
<dbReference type="AlphaFoldDB" id="A0A9P6D0A8"/>
<gene>
    <name evidence="1" type="ORF">BDN70DRAFT_235946</name>
</gene>
<proteinExistence type="predicted"/>
<organism evidence="1 2">
    <name type="scientific">Pholiota conissans</name>
    <dbReference type="NCBI Taxonomy" id="109636"/>
    <lineage>
        <taxon>Eukaryota</taxon>
        <taxon>Fungi</taxon>
        <taxon>Dikarya</taxon>
        <taxon>Basidiomycota</taxon>
        <taxon>Agaricomycotina</taxon>
        <taxon>Agaricomycetes</taxon>
        <taxon>Agaricomycetidae</taxon>
        <taxon>Agaricales</taxon>
        <taxon>Agaricineae</taxon>
        <taxon>Strophariaceae</taxon>
        <taxon>Pholiota</taxon>
    </lineage>
</organism>
<dbReference type="EMBL" id="MU155131">
    <property type="protein sequence ID" value="KAF9486112.1"/>
    <property type="molecule type" value="Genomic_DNA"/>
</dbReference>
<comment type="caution">
    <text evidence="1">The sequence shown here is derived from an EMBL/GenBank/DDBJ whole genome shotgun (WGS) entry which is preliminary data.</text>
</comment>
<evidence type="ECO:0000313" key="2">
    <source>
        <dbReference type="Proteomes" id="UP000807469"/>
    </source>
</evidence>
<reference evidence="1" key="1">
    <citation type="submission" date="2020-11" db="EMBL/GenBank/DDBJ databases">
        <authorList>
            <consortium name="DOE Joint Genome Institute"/>
            <person name="Ahrendt S."/>
            <person name="Riley R."/>
            <person name="Andreopoulos W."/>
            <person name="Labutti K."/>
            <person name="Pangilinan J."/>
            <person name="Ruiz-Duenas F.J."/>
            <person name="Barrasa J.M."/>
            <person name="Sanchez-Garcia M."/>
            <person name="Camarero S."/>
            <person name="Miyauchi S."/>
            <person name="Serrano A."/>
            <person name="Linde D."/>
            <person name="Babiker R."/>
            <person name="Drula E."/>
            <person name="Ayuso-Fernandez I."/>
            <person name="Pacheco R."/>
            <person name="Padilla G."/>
            <person name="Ferreira P."/>
            <person name="Barriuso J."/>
            <person name="Kellner H."/>
            <person name="Castanera R."/>
            <person name="Alfaro M."/>
            <person name="Ramirez L."/>
            <person name="Pisabarro A.G."/>
            <person name="Kuo A."/>
            <person name="Tritt A."/>
            <person name="Lipzen A."/>
            <person name="He G."/>
            <person name="Yan M."/>
            <person name="Ng V."/>
            <person name="Cullen D."/>
            <person name="Martin F."/>
            <person name="Rosso M.-N."/>
            <person name="Henrissat B."/>
            <person name="Hibbett D."/>
            <person name="Martinez A.T."/>
            <person name="Grigoriev I.V."/>
        </authorList>
    </citation>
    <scope>NUCLEOTIDE SEQUENCE</scope>
    <source>
        <strain evidence="1">CIRM-BRFM 674</strain>
    </source>
</reference>
<protein>
    <submittedName>
        <fullName evidence="1">Uncharacterized protein</fullName>
    </submittedName>
</protein>
<sequence length="402" mass="45531">MEYRAIDFGEYFFGGTFFADDFVKDRITAPIFLCMPDALFDSKGKVSSRVQYALSKALQYQPKTPSVIVSNLNELVVFFPPTWRAPEPRFERVSTTQHGLALQVLTTACLFRELHFTVLYLNYPDFDVVSDLNLAGPPNDPHQELPSDEELLLTHRRNSDFDFVALIHDQARALQFIRWYDLIRKCFSKVVAHPGNTLSAVTNEAGMDISEFQSIYPYDASELPSDTAARLATIHRESPLAAAGVQDQFKQSKSFTVEIDDVIAEGSEYGICTVYRCHLTSIDGRLVLSPNLCLKLFDDRSQSFHIDDEDDLFLREDYIAECLKGAVFGELLSANEVFAYDKLASVQGTIIPWFYGMHLFTLPDGMVLYMDFYSNISTLGNLMIGIQSCYSFPDTLEMRILC</sequence>
<dbReference type="OrthoDB" id="3138711at2759"/>
<dbReference type="Proteomes" id="UP000807469">
    <property type="component" value="Unassembled WGS sequence"/>
</dbReference>
<evidence type="ECO:0000313" key="1">
    <source>
        <dbReference type="EMBL" id="KAF9486112.1"/>
    </source>
</evidence>
<keyword evidence="2" id="KW-1185">Reference proteome</keyword>